<keyword evidence="1" id="KW-1133">Transmembrane helix</keyword>
<accession>A0A2S5GA71</accession>
<feature type="transmembrane region" description="Helical" evidence="1">
    <location>
        <begin position="36"/>
        <end position="53"/>
    </location>
</feature>
<evidence type="ECO:0000313" key="2">
    <source>
        <dbReference type="EMBL" id="PPA69902.1"/>
    </source>
</evidence>
<organism evidence="2 3">
    <name type="scientific">Jeotgalibacillus proteolyticus</name>
    <dbReference type="NCBI Taxonomy" id="2082395"/>
    <lineage>
        <taxon>Bacteria</taxon>
        <taxon>Bacillati</taxon>
        <taxon>Bacillota</taxon>
        <taxon>Bacilli</taxon>
        <taxon>Bacillales</taxon>
        <taxon>Caryophanaceae</taxon>
        <taxon>Jeotgalibacillus</taxon>
    </lineage>
</organism>
<evidence type="ECO:0000313" key="3">
    <source>
        <dbReference type="Proteomes" id="UP000239047"/>
    </source>
</evidence>
<feature type="transmembrane region" description="Helical" evidence="1">
    <location>
        <begin position="6"/>
        <end position="24"/>
    </location>
</feature>
<name>A0A2S5GA71_9BACL</name>
<evidence type="ECO:0008006" key="4">
    <source>
        <dbReference type="Google" id="ProtNLM"/>
    </source>
</evidence>
<feature type="transmembrane region" description="Helical" evidence="1">
    <location>
        <begin position="59"/>
        <end position="80"/>
    </location>
</feature>
<protein>
    <recommendedName>
        <fullName evidence="4">Holin</fullName>
    </recommendedName>
</protein>
<reference evidence="2 3" key="1">
    <citation type="submission" date="2018-02" db="EMBL/GenBank/DDBJ databases">
        <title>Jeotgalibacillus proteolyticum sp. nov. a protease producing bacterium isolated from ocean sediments of Laizhou Bay.</title>
        <authorList>
            <person name="Li Y."/>
        </authorList>
    </citation>
    <scope>NUCLEOTIDE SEQUENCE [LARGE SCALE GENOMIC DNA]</scope>
    <source>
        <strain evidence="2 3">22-7</strain>
    </source>
</reference>
<keyword evidence="1" id="KW-0472">Membrane</keyword>
<dbReference type="EMBL" id="PREZ01000005">
    <property type="protein sequence ID" value="PPA69902.1"/>
    <property type="molecule type" value="Genomic_DNA"/>
</dbReference>
<keyword evidence="1" id="KW-0812">Transmembrane</keyword>
<proteinExistence type="predicted"/>
<gene>
    <name evidence="2" type="ORF">C4B60_15360</name>
</gene>
<dbReference type="OrthoDB" id="2969583at2"/>
<keyword evidence="3" id="KW-1185">Reference proteome</keyword>
<comment type="caution">
    <text evidence="2">The sequence shown here is derived from an EMBL/GenBank/DDBJ whole genome shotgun (WGS) entry which is preliminary data.</text>
</comment>
<sequence>MDLPTIQTNIWDAIIAVPVIVIVIQLAKVAFPIKKIYLPTLANILGLVISIFISHKEHLGTGIFMGFFYGNAAVGVYASIKTTIVSYLQKVRRTGEYAKTAK</sequence>
<dbReference type="Proteomes" id="UP000239047">
    <property type="component" value="Unassembled WGS sequence"/>
</dbReference>
<evidence type="ECO:0000256" key="1">
    <source>
        <dbReference type="SAM" id="Phobius"/>
    </source>
</evidence>
<dbReference type="AlphaFoldDB" id="A0A2S5GA71"/>
<dbReference type="RefSeq" id="WP_104058895.1">
    <property type="nucleotide sequence ID" value="NZ_PREZ01000005.1"/>
</dbReference>